<reference evidence="2 3" key="1">
    <citation type="journal article" date="2014" name="Genome Announc.">
        <title>Draft Genome Sequence of Kocuria palustris PEL.</title>
        <authorList>
            <person name="Sharma G."/>
            <person name="Khatri I."/>
            <person name="Subramanian S."/>
        </authorList>
    </citation>
    <scope>NUCLEOTIDE SEQUENCE [LARGE SCALE GENOMIC DNA]</scope>
    <source>
        <strain evidence="2 3">PEL</strain>
    </source>
</reference>
<protein>
    <submittedName>
        <fullName evidence="2">Uncharacterized protein</fullName>
    </submittedName>
</protein>
<dbReference type="EMBL" id="ANHZ02000023">
    <property type="protein sequence ID" value="EME35709.1"/>
    <property type="molecule type" value="Genomic_DNA"/>
</dbReference>
<evidence type="ECO:0000313" key="2">
    <source>
        <dbReference type="EMBL" id="EME35709.1"/>
    </source>
</evidence>
<evidence type="ECO:0000313" key="3">
    <source>
        <dbReference type="Proteomes" id="UP000009877"/>
    </source>
</evidence>
<dbReference type="AlphaFoldDB" id="M2YAN5"/>
<keyword evidence="1" id="KW-1133">Transmembrane helix</keyword>
<keyword evidence="1" id="KW-0472">Membrane</keyword>
<dbReference type="Proteomes" id="UP000009877">
    <property type="component" value="Unassembled WGS sequence"/>
</dbReference>
<sequence length="101" mass="10566">MAQDPRGQQRPPADYSAAARTGSDQEYTYLAVGMVAGAVPGVIAGLLVSLAIGHAAMWVSVIGGVGIIIGLVTASILWRRRRTRLQAEQAGQAQGQQPPRS</sequence>
<dbReference type="RefSeq" id="WP_006215568.1">
    <property type="nucleotide sequence ID" value="NZ_ANHZ02000023.1"/>
</dbReference>
<feature type="transmembrane region" description="Helical" evidence="1">
    <location>
        <begin position="58"/>
        <end position="78"/>
    </location>
</feature>
<accession>M2YAN5</accession>
<gene>
    <name evidence="2" type="ORF">C884_01342</name>
</gene>
<evidence type="ECO:0000256" key="1">
    <source>
        <dbReference type="SAM" id="Phobius"/>
    </source>
</evidence>
<keyword evidence="3" id="KW-1185">Reference proteome</keyword>
<proteinExistence type="predicted"/>
<keyword evidence="1" id="KW-0812">Transmembrane</keyword>
<comment type="caution">
    <text evidence="2">The sequence shown here is derived from an EMBL/GenBank/DDBJ whole genome shotgun (WGS) entry which is preliminary data.</text>
</comment>
<organism evidence="2 3">
    <name type="scientific">Kocuria palustris PEL</name>
    <dbReference type="NCBI Taxonomy" id="1236550"/>
    <lineage>
        <taxon>Bacteria</taxon>
        <taxon>Bacillati</taxon>
        <taxon>Actinomycetota</taxon>
        <taxon>Actinomycetes</taxon>
        <taxon>Micrococcales</taxon>
        <taxon>Micrococcaceae</taxon>
        <taxon>Kocuria</taxon>
    </lineage>
</organism>
<feature type="transmembrane region" description="Helical" evidence="1">
    <location>
        <begin position="29"/>
        <end position="52"/>
    </location>
</feature>
<name>M2YAN5_9MICC</name>